<proteinExistence type="predicted"/>
<feature type="compositionally biased region" description="Basic and acidic residues" evidence="1">
    <location>
        <begin position="38"/>
        <end position="47"/>
    </location>
</feature>
<gene>
    <name evidence="3" type="ORF">ABZ510_31510</name>
</gene>
<comment type="caution">
    <text evidence="3">The sequence shown here is derived from an EMBL/GenBank/DDBJ whole genome shotgun (WGS) entry which is preliminary data.</text>
</comment>
<reference evidence="3 4" key="1">
    <citation type="submission" date="2024-06" db="EMBL/GenBank/DDBJ databases">
        <title>The Natural Products Discovery Center: Release of the First 8490 Sequenced Strains for Exploring Actinobacteria Biosynthetic Diversity.</title>
        <authorList>
            <person name="Kalkreuter E."/>
            <person name="Kautsar S.A."/>
            <person name="Yang D."/>
            <person name="Bader C.D."/>
            <person name="Teijaro C.N."/>
            <person name="Fluegel L."/>
            <person name="Davis C.M."/>
            <person name="Simpson J.R."/>
            <person name="Lauterbach L."/>
            <person name="Steele A.D."/>
            <person name="Gui C."/>
            <person name="Meng S."/>
            <person name="Li G."/>
            <person name="Viehrig K."/>
            <person name="Ye F."/>
            <person name="Su P."/>
            <person name="Kiefer A.F."/>
            <person name="Nichols A."/>
            <person name="Cepeda A.J."/>
            <person name="Yan W."/>
            <person name="Fan B."/>
            <person name="Jiang Y."/>
            <person name="Adhikari A."/>
            <person name="Zheng C.-J."/>
            <person name="Schuster L."/>
            <person name="Cowan T.M."/>
            <person name="Smanski M.J."/>
            <person name="Chevrette M.G."/>
            <person name="De Carvalho L.P.S."/>
            <person name="Shen B."/>
        </authorList>
    </citation>
    <scope>NUCLEOTIDE SEQUENCE [LARGE SCALE GENOMIC DNA]</scope>
    <source>
        <strain evidence="3 4">NPDC019708</strain>
    </source>
</reference>
<keyword evidence="2" id="KW-0812">Transmembrane</keyword>
<evidence type="ECO:0000313" key="4">
    <source>
        <dbReference type="Proteomes" id="UP001550628"/>
    </source>
</evidence>
<accession>A0ABV2WZN8</accession>
<evidence type="ECO:0000313" key="3">
    <source>
        <dbReference type="EMBL" id="MEU1956361.1"/>
    </source>
</evidence>
<dbReference type="EMBL" id="JBEYBF010000036">
    <property type="protein sequence ID" value="MEU1956361.1"/>
    <property type="molecule type" value="Genomic_DNA"/>
</dbReference>
<sequence>MAQHGMAAGHLAEMSGWSGAQAIPDRHGHHGNHGTAGPEHRDPELHEHTRHGRPLHGVLGFIRSHLVDEAETVVEKHHPKWQWRAAGGIAVAVLLVLAFLMVKSCTLAGPPLTGPSSFGGGGPVAATDAVSALPGPLRTASCRPHDETDGVQSCVLDAGSPLLMGEISGGRQLAFQVQTAAPGALAQAVAQWRSAGGTVVADGEVFAAISASAAIWYADTQSGLRVDTGAFTDSAGARTFLIRSGLLHP</sequence>
<keyword evidence="2" id="KW-1133">Transmembrane helix</keyword>
<dbReference type="Proteomes" id="UP001550628">
    <property type="component" value="Unassembled WGS sequence"/>
</dbReference>
<keyword evidence="4" id="KW-1185">Reference proteome</keyword>
<protein>
    <submittedName>
        <fullName evidence="3">Uncharacterized protein</fullName>
    </submittedName>
</protein>
<name>A0ABV2WZN8_9NOCA</name>
<dbReference type="RefSeq" id="WP_356959605.1">
    <property type="nucleotide sequence ID" value="NZ_JBEYBD010000031.1"/>
</dbReference>
<evidence type="ECO:0000256" key="1">
    <source>
        <dbReference type="SAM" id="MobiDB-lite"/>
    </source>
</evidence>
<organism evidence="3 4">
    <name type="scientific">Nocardia rhamnosiphila</name>
    <dbReference type="NCBI Taxonomy" id="426716"/>
    <lineage>
        <taxon>Bacteria</taxon>
        <taxon>Bacillati</taxon>
        <taxon>Actinomycetota</taxon>
        <taxon>Actinomycetes</taxon>
        <taxon>Mycobacteriales</taxon>
        <taxon>Nocardiaceae</taxon>
        <taxon>Nocardia</taxon>
    </lineage>
</organism>
<evidence type="ECO:0000256" key="2">
    <source>
        <dbReference type="SAM" id="Phobius"/>
    </source>
</evidence>
<feature type="region of interest" description="Disordered" evidence="1">
    <location>
        <begin position="20"/>
        <end position="51"/>
    </location>
</feature>
<feature type="transmembrane region" description="Helical" evidence="2">
    <location>
        <begin position="85"/>
        <end position="102"/>
    </location>
</feature>
<keyword evidence="2" id="KW-0472">Membrane</keyword>